<accession>A0A0G1UXR1</accession>
<dbReference type="InterPro" id="IPR027417">
    <property type="entry name" value="P-loop_NTPase"/>
</dbReference>
<sequence length="151" mass="17375">MTIKSRSPRETAATARALAKEILKYKKRDEAFVVGLVGNLGSGKTTFVQGFARGSGIRRHLPSPTFLIIRSYKLQTKNYKFLFHVDAYRLKKPRELEILGLKEIFSDPKNIVLIEWADKIGRLLPKKSLLINFRHVRRENERIIKTGIRIG</sequence>
<dbReference type="InterPro" id="IPR003442">
    <property type="entry name" value="T6A_TsaE"/>
</dbReference>
<comment type="subcellular location">
    <subcellularLocation>
        <location evidence="1">Cytoplasm</location>
    </subcellularLocation>
</comment>
<dbReference type="EMBL" id="LCPO01000010">
    <property type="protein sequence ID" value="KKU98947.1"/>
    <property type="molecule type" value="Genomic_DNA"/>
</dbReference>
<evidence type="ECO:0000256" key="7">
    <source>
        <dbReference type="ARBA" id="ARBA00022741"/>
    </source>
</evidence>
<evidence type="ECO:0000313" key="12">
    <source>
        <dbReference type="Proteomes" id="UP000034600"/>
    </source>
</evidence>
<evidence type="ECO:0000256" key="9">
    <source>
        <dbReference type="ARBA" id="ARBA00022842"/>
    </source>
</evidence>
<dbReference type="Pfam" id="PF02367">
    <property type="entry name" value="TsaE"/>
    <property type="match status" value="1"/>
</dbReference>
<evidence type="ECO:0000256" key="6">
    <source>
        <dbReference type="ARBA" id="ARBA00022723"/>
    </source>
</evidence>
<dbReference type="SUPFAM" id="SSF52540">
    <property type="entry name" value="P-loop containing nucleoside triphosphate hydrolases"/>
    <property type="match status" value="1"/>
</dbReference>
<keyword evidence="9" id="KW-0460">Magnesium</keyword>
<dbReference type="AlphaFoldDB" id="A0A0G1UXR1"/>
<evidence type="ECO:0000256" key="4">
    <source>
        <dbReference type="ARBA" id="ARBA00022490"/>
    </source>
</evidence>
<dbReference type="Gene3D" id="3.40.50.300">
    <property type="entry name" value="P-loop containing nucleotide triphosphate hydrolases"/>
    <property type="match status" value="1"/>
</dbReference>
<evidence type="ECO:0000256" key="3">
    <source>
        <dbReference type="ARBA" id="ARBA00019010"/>
    </source>
</evidence>
<reference evidence="11 12" key="1">
    <citation type="journal article" date="2015" name="Nature">
        <title>rRNA introns, odd ribosomes, and small enigmatic genomes across a large radiation of phyla.</title>
        <authorList>
            <person name="Brown C.T."/>
            <person name="Hug L.A."/>
            <person name="Thomas B.C."/>
            <person name="Sharon I."/>
            <person name="Castelle C.J."/>
            <person name="Singh A."/>
            <person name="Wilkins M.J."/>
            <person name="Williams K.H."/>
            <person name="Banfield J.F."/>
        </authorList>
    </citation>
    <scope>NUCLEOTIDE SEQUENCE [LARGE SCALE GENOMIC DNA]</scope>
</reference>
<keyword evidence="7" id="KW-0547">Nucleotide-binding</keyword>
<evidence type="ECO:0000256" key="5">
    <source>
        <dbReference type="ARBA" id="ARBA00022694"/>
    </source>
</evidence>
<comment type="caution">
    <text evidence="11">The sequence shown here is derived from an EMBL/GenBank/DDBJ whole genome shotgun (WGS) entry which is preliminary data.</text>
</comment>
<dbReference type="PANTHER" id="PTHR33540">
    <property type="entry name" value="TRNA THREONYLCARBAMOYLADENOSINE BIOSYNTHESIS PROTEIN TSAE"/>
    <property type="match status" value="1"/>
</dbReference>
<evidence type="ECO:0000256" key="8">
    <source>
        <dbReference type="ARBA" id="ARBA00022840"/>
    </source>
</evidence>
<dbReference type="GO" id="GO:0005737">
    <property type="term" value="C:cytoplasm"/>
    <property type="evidence" value="ECO:0007669"/>
    <property type="project" value="UniProtKB-SubCell"/>
</dbReference>
<dbReference type="GO" id="GO:0005524">
    <property type="term" value="F:ATP binding"/>
    <property type="evidence" value="ECO:0007669"/>
    <property type="project" value="UniProtKB-KW"/>
</dbReference>
<dbReference type="GO" id="GO:0002949">
    <property type="term" value="P:tRNA threonylcarbamoyladenosine modification"/>
    <property type="evidence" value="ECO:0007669"/>
    <property type="project" value="InterPro"/>
</dbReference>
<comment type="similarity">
    <text evidence="2">Belongs to the TsaE family.</text>
</comment>
<evidence type="ECO:0000313" key="11">
    <source>
        <dbReference type="EMBL" id="KKU98947.1"/>
    </source>
</evidence>
<name>A0A0G1UXR1_9BACT</name>
<dbReference type="NCBIfam" id="TIGR00150">
    <property type="entry name" value="T6A_YjeE"/>
    <property type="match status" value="1"/>
</dbReference>
<keyword evidence="5" id="KW-0819">tRNA processing</keyword>
<dbReference type="Proteomes" id="UP000034600">
    <property type="component" value="Unassembled WGS sequence"/>
</dbReference>
<evidence type="ECO:0000256" key="2">
    <source>
        <dbReference type="ARBA" id="ARBA00007599"/>
    </source>
</evidence>
<proteinExistence type="inferred from homology"/>
<dbReference type="PANTHER" id="PTHR33540:SF2">
    <property type="entry name" value="TRNA THREONYLCARBAMOYLADENOSINE BIOSYNTHESIS PROTEIN TSAE"/>
    <property type="match status" value="1"/>
</dbReference>
<evidence type="ECO:0000256" key="1">
    <source>
        <dbReference type="ARBA" id="ARBA00004496"/>
    </source>
</evidence>
<keyword evidence="6" id="KW-0479">Metal-binding</keyword>
<keyword evidence="8" id="KW-0067">ATP-binding</keyword>
<organism evidence="11 12">
    <name type="scientific">Candidatus Jorgensenbacteria bacterium GW2011_GWC1_48_8</name>
    <dbReference type="NCBI Taxonomy" id="1618666"/>
    <lineage>
        <taxon>Bacteria</taxon>
        <taxon>Candidatus Joergenseniibacteriota</taxon>
    </lineage>
</organism>
<protein>
    <recommendedName>
        <fullName evidence="3">tRNA threonylcarbamoyladenosine biosynthesis protein TsaE</fullName>
    </recommendedName>
    <alternativeName>
        <fullName evidence="10">t(6)A37 threonylcarbamoyladenosine biosynthesis protein TsaE</fullName>
    </alternativeName>
</protein>
<evidence type="ECO:0000256" key="10">
    <source>
        <dbReference type="ARBA" id="ARBA00032441"/>
    </source>
</evidence>
<keyword evidence="4" id="KW-0963">Cytoplasm</keyword>
<gene>
    <name evidence="11" type="ORF">UY32_C0010G0008</name>
</gene>
<dbReference type="GO" id="GO:0046872">
    <property type="term" value="F:metal ion binding"/>
    <property type="evidence" value="ECO:0007669"/>
    <property type="project" value="UniProtKB-KW"/>
</dbReference>